<dbReference type="Proteomes" id="UP001234202">
    <property type="component" value="Unassembled WGS sequence"/>
</dbReference>
<protein>
    <submittedName>
        <fullName evidence="1">Uncharacterized protein</fullName>
    </submittedName>
</protein>
<name>A0ACC2XWA2_9TREE</name>
<proteinExistence type="predicted"/>
<sequence>MAQRPSGVRTSHRTAQSFRGLRATVIGQGNVAIDVRIMNDGGRVVDESGIMVCSPLQPAFAVLGSHQRYYEPLPQGSGFYTAGWAASGPIRIIASTMQYAFSLASLTIHDHFIQLVNPASGSTSTSAASAADVTFTSPLGRQDPRYSALIQAFHSTRLSLTDPEFHNTHTAWMRGLRRGKADMVGSTTSGRFHQQRTFDKWMVSRYRHCPSSGGDASFDPGVGVHIASCVSTIS</sequence>
<gene>
    <name evidence="1" type="ORF">QFC24_000567</name>
</gene>
<evidence type="ECO:0000313" key="2">
    <source>
        <dbReference type="Proteomes" id="UP001234202"/>
    </source>
</evidence>
<keyword evidence="2" id="KW-1185">Reference proteome</keyword>
<accession>A0ACC2XWA2</accession>
<organism evidence="1 2">
    <name type="scientific">Naganishia onofrii</name>
    <dbReference type="NCBI Taxonomy" id="1851511"/>
    <lineage>
        <taxon>Eukaryota</taxon>
        <taxon>Fungi</taxon>
        <taxon>Dikarya</taxon>
        <taxon>Basidiomycota</taxon>
        <taxon>Agaricomycotina</taxon>
        <taxon>Tremellomycetes</taxon>
        <taxon>Filobasidiales</taxon>
        <taxon>Filobasidiaceae</taxon>
        <taxon>Naganishia</taxon>
    </lineage>
</organism>
<reference evidence="1" key="1">
    <citation type="submission" date="2023-04" db="EMBL/GenBank/DDBJ databases">
        <title>Draft Genome sequencing of Naganishia species isolated from polar environments using Oxford Nanopore Technology.</title>
        <authorList>
            <person name="Leo P."/>
            <person name="Venkateswaran K."/>
        </authorList>
    </citation>
    <scope>NUCLEOTIDE SEQUENCE</scope>
    <source>
        <strain evidence="1">DBVPG 5303</strain>
    </source>
</reference>
<comment type="caution">
    <text evidence="1">The sequence shown here is derived from an EMBL/GenBank/DDBJ whole genome shotgun (WGS) entry which is preliminary data.</text>
</comment>
<dbReference type="EMBL" id="JASBWV010000001">
    <property type="protein sequence ID" value="KAJ9128274.1"/>
    <property type="molecule type" value="Genomic_DNA"/>
</dbReference>
<evidence type="ECO:0000313" key="1">
    <source>
        <dbReference type="EMBL" id="KAJ9128274.1"/>
    </source>
</evidence>